<organism evidence="2 3">
    <name type="scientific">Channa argus</name>
    <name type="common">Northern snakehead</name>
    <name type="synonym">Ophicephalus argus</name>
    <dbReference type="NCBI Taxonomy" id="215402"/>
    <lineage>
        <taxon>Eukaryota</taxon>
        <taxon>Metazoa</taxon>
        <taxon>Chordata</taxon>
        <taxon>Craniata</taxon>
        <taxon>Vertebrata</taxon>
        <taxon>Euteleostomi</taxon>
        <taxon>Actinopterygii</taxon>
        <taxon>Neopterygii</taxon>
        <taxon>Teleostei</taxon>
        <taxon>Neoteleostei</taxon>
        <taxon>Acanthomorphata</taxon>
        <taxon>Anabantaria</taxon>
        <taxon>Anabantiformes</taxon>
        <taxon>Channoidei</taxon>
        <taxon>Channidae</taxon>
        <taxon>Channa</taxon>
    </lineage>
</organism>
<dbReference type="AlphaFoldDB" id="A0A6G1PU09"/>
<dbReference type="EMBL" id="CM015720">
    <property type="protein sequence ID" value="KAF3693673.1"/>
    <property type="molecule type" value="Genomic_DNA"/>
</dbReference>
<reference evidence="2 3" key="1">
    <citation type="submission" date="2019-02" db="EMBL/GenBank/DDBJ databases">
        <title>Opniocepnalus argus genome.</title>
        <authorList>
            <person name="Zhou C."/>
            <person name="Xiao S."/>
        </authorList>
    </citation>
    <scope>NUCLEOTIDE SEQUENCE [LARGE SCALE GENOMIC DNA]</scope>
    <source>
        <strain evidence="2">OARG1902GOOAL</strain>
        <tissue evidence="2">Muscle</tissue>
    </source>
</reference>
<protein>
    <submittedName>
        <fullName evidence="2">Uncharacterized protein</fullName>
    </submittedName>
</protein>
<evidence type="ECO:0000256" key="1">
    <source>
        <dbReference type="SAM" id="MobiDB-lite"/>
    </source>
</evidence>
<reference evidence="3" key="2">
    <citation type="submission" date="2019-02" db="EMBL/GenBank/DDBJ databases">
        <title>Opniocepnalus argus Var Kimnra genome.</title>
        <authorList>
            <person name="Zhou C."/>
            <person name="Xiao S."/>
        </authorList>
    </citation>
    <scope>NUCLEOTIDE SEQUENCE [LARGE SCALE GENOMIC DNA]</scope>
</reference>
<proteinExistence type="predicted"/>
<evidence type="ECO:0000313" key="2">
    <source>
        <dbReference type="EMBL" id="KAF3693673.1"/>
    </source>
</evidence>
<sequence>MGKSNGAIHSALIVAIENNADLQRWTTTGRTQLCANATSSADCLQSTGNGRHALNVSDGRSVKAARSGTQGATVHTQYRGMTETRGARVHGQAKSMIPVSACGE</sequence>
<feature type="region of interest" description="Disordered" evidence="1">
    <location>
        <begin position="84"/>
        <end position="104"/>
    </location>
</feature>
<accession>A0A6G1PU09</accession>
<evidence type="ECO:0000313" key="3">
    <source>
        <dbReference type="Proteomes" id="UP000503349"/>
    </source>
</evidence>
<keyword evidence="3" id="KW-1185">Reference proteome</keyword>
<name>A0A6G1PU09_CHAAH</name>
<gene>
    <name evidence="2" type="ORF">EXN66_Car009349</name>
</gene>
<dbReference type="Proteomes" id="UP000503349">
    <property type="component" value="Chromosome 9"/>
</dbReference>